<evidence type="ECO:0000256" key="2">
    <source>
        <dbReference type="ARBA" id="ARBA00005697"/>
    </source>
</evidence>
<dbReference type="PANTHER" id="PTHR43337:SF2">
    <property type="entry name" value="XANTHINE_URACIL PERMEASE"/>
    <property type="match status" value="1"/>
</dbReference>
<dbReference type="GO" id="GO:0005345">
    <property type="term" value="F:purine nucleobase transmembrane transporter activity"/>
    <property type="evidence" value="ECO:0007669"/>
    <property type="project" value="TreeGrafter"/>
</dbReference>
<comment type="similarity">
    <text evidence="2">Belongs to the nucleobase:cation symporter-2 (NCS2) (TC 2.A.40) family. Azg-like subfamily.</text>
</comment>
<feature type="transmembrane region" description="Helical" evidence="7">
    <location>
        <begin position="236"/>
        <end position="259"/>
    </location>
</feature>
<feature type="transmembrane region" description="Helical" evidence="7">
    <location>
        <begin position="341"/>
        <end position="360"/>
    </location>
</feature>
<feature type="transmembrane region" description="Helical" evidence="7">
    <location>
        <begin position="279"/>
        <end position="295"/>
    </location>
</feature>
<name>A0AA41X606_9BACI</name>
<comment type="caution">
    <text evidence="8">The sequence shown here is derived from an EMBL/GenBank/DDBJ whole genome shotgun (WGS) entry which is preliminary data.</text>
</comment>
<evidence type="ECO:0000256" key="4">
    <source>
        <dbReference type="ARBA" id="ARBA00022692"/>
    </source>
</evidence>
<dbReference type="RefSeq" id="WP_254756154.1">
    <property type="nucleotide sequence ID" value="NZ_JANCLT010000001.1"/>
</dbReference>
<keyword evidence="3" id="KW-0813">Transport</keyword>
<proteinExistence type="inferred from homology"/>
<dbReference type="InterPro" id="IPR006043">
    <property type="entry name" value="NCS2"/>
</dbReference>
<dbReference type="AlphaFoldDB" id="A0AA41X606"/>
<evidence type="ECO:0000256" key="3">
    <source>
        <dbReference type="ARBA" id="ARBA00022448"/>
    </source>
</evidence>
<sequence length="429" mass="45278">MKGLFEALFRLTAHQTTVRQELTAGLTAFFTIVYIIAVNAAILADAGIPLESGILATVFSSAAGCLLMAFRANAPIILVPGMGVNAFFTYTIVHSFGLSWQEALAVVFLSGILFAITAFTRLAGILSQTIPQSLKEAITVGIGLLLAFIGLQKGGLVVANATTGVALGSLRDPHVLATLLTLVLAVILFSRGVKGSFLWTIAAGTAIAWSFGLVKAESGQAASFQLADYGHVFGSLSFSGLTSVTFWIAVFSLSMVLIFENMGLLHGMLEKPEKFPRAFQSNAISVLTCGLFGTSPTVSTVESAAGIAAGGKTGLTALTAGLLFFTSLFFLPFVKLIPNSAIAPILIIIGGLMIVHIQRIPLHDFSEGFPAFLVIVMIPLTYSIADGIAFGFMAYPILKLALGKQREVAKPIYMIAGLFFLTFVLHALS</sequence>
<evidence type="ECO:0000313" key="9">
    <source>
        <dbReference type="Proteomes" id="UP001156102"/>
    </source>
</evidence>
<reference evidence="8" key="1">
    <citation type="submission" date="2022-07" db="EMBL/GenBank/DDBJ databases">
        <authorList>
            <person name="Li W.-J."/>
            <person name="Deng Q.-Q."/>
        </authorList>
    </citation>
    <scope>NUCLEOTIDE SEQUENCE</scope>
    <source>
        <strain evidence="8">SYSU M60031</strain>
    </source>
</reference>
<keyword evidence="5 7" id="KW-1133">Transmembrane helix</keyword>
<evidence type="ECO:0000256" key="5">
    <source>
        <dbReference type="ARBA" id="ARBA00022989"/>
    </source>
</evidence>
<feature type="transmembrane region" description="Helical" evidence="7">
    <location>
        <begin position="410"/>
        <end position="428"/>
    </location>
</feature>
<evidence type="ECO:0000256" key="6">
    <source>
        <dbReference type="ARBA" id="ARBA00023136"/>
    </source>
</evidence>
<accession>A0AA41X606</accession>
<evidence type="ECO:0000256" key="1">
    <source>
        <dbReference type="ARBA" id="ARBA00004141"/>
    </source>
</evidence>
<dbReference type="EMBL" id="JANCLT010000001">
    <property type="protein sequence ID" value="MCP8966953.1"/>
    <property type="molecule type" value="Genomic_DNA"/>
</dbReference>
<organism evidence="8 9">
    <name type="scientific">Ectobacillus ponti</name>
    <dbReference type="NCBI Taxonomy" id="2961894"/>
    <lineage>
        <taxon>Bacteria</taxon>
        <taxon>Bacillati</taxon>
        <taxon>Bacillota</taxon>
        <taxon>Bacilli</taxon>
        <taxon>Bacillales</taxon>
        <taxon>Bacillaceae</taxon>
        <taxon>Ectobacillus</taxon>
    </lineage>
</organism>
<feature type="transmembrane region" description="Helical" evidence="7">
    <location>
        <begin position="77"/>
        <end position="97"/>
    </location>
</feature>
<gene>
    <name evidence="8" type="ORF">NK662_00185</name>
</gene>
<protein>
    <submittedName>
        <fullName evidence="8">NCS2 family permease</fullName>
    </submittedName>
</protein>
<feature type="transmembrane region" description="Helical" evidence="7">
    <location>
        <begin position="138"/>
        <end position="161"/>
    </location>
</feature>
<feature type="transmembrane region" description="Helical" evidence="7">
    <location>
        <begin position="197"/>
        <end position="216"/>
    </location>
</feature>
<feature type="transmembrane region" description="Helical" evidence="7">
    <location>
        <begin position="50"/>
        <end position="70"/>
    </location>
</feature>
<dbReference type="PANTHER" id="PTHR43337">
    <property type="entry name" value="XANTHINE/URACIL PERMEASE C887.17-RELATED"/>
    <property type="match status" value="1"/>
</dbReference>
<dbReference type="Proteomes" id="UP001156102">
    <property type="component" value="Unassembled WGS sequence"/>
</dbReference>
<feature type="transmembrane region" description="Helical" evidence="7">
    <location>
        <begin position="315"/>
        <end position="334"/>
    </location>
</feature>
<evidence type="ECO:0000313" key="8">
    <source>
        <dbReference type="EMBL" id="MCP8966953.1"/>
    </source>
</evidence>
<keyword evidence="9" id="KW-1185">Reference proteome</keyword>
<dbReference type="InterPro" id="IPR045018">
    <property type="entry name" value="Azg-like"/>
</dbReference>
<feature type="transmembrane region" description="Helical" evidence="7">
    <location>
        <begin position="21"/>
        <end position="44"/>
    </location>
</feature>
<feature type="transmembrane region" description="Helical" evidence="7">
    <location>
        <begin position="372"/>
        <end position="398"/>
    </location>
</feature>
<dbReference type="Pfam" id="PF00860">
    <property type="entry name" value="Xan_ur_permease"/>
    <property type="match status" value="1"/>
</dbReference>
<feature type="transmembrane region" description="Helical" evidence="7">
    <location>
        <begin position="173"/>
        <end position="190"/>
    </location>
</feature>
<evidence type="ECO:0000256" key="7">
    <source>
        <dbReference type="SAM" id="Phobius"/>
    </source>
</evidence>
<keyword evidence="6 7" id="KW-0472">Membrane</keyword>
<comment type="subcellular location">
    <subcellularLocation>
        <location evidence="1">Membrane</location>
        <topology evidence="1">Multi-pass membrane protein</topology>
    </subcellularLocation>
</comment>
<keyword evidence="4 7" id="KW-0812">Transmembrane</keyword>
<feature type="transmembrane region" description="Helical" evidence="7">
    <location>
        <begin position="103"/>
        <end position="126"/>
    </location>
</feature>
<dbReference type="GO" id="GO:0005886">
    <property type="term" value="C:plasma membrane"/>
    <property type="evidence" value="ECO:0007669"/>
    <property type="project" value="TreeGrafter"/>
</dbReference>